<gene>
    <name evidence="1" type="ORF">BU16DRAFT_539533</name>
</gene>
<dbReference type="Proteomes" id="UP000799750">
    <property type="component" value="Unassembled WGS sequence"/>
</dbReference>
<sequence>MSDNMPKQPTYFQAARRLRNVERIPSLLGLLYPPPIASPWPYNQHEFRVGANNRIRAARSGYDPNSSGDLIRRMLDRKDLLRLREVARSLDDWVIGITFQDWVKLMCETLYANTALNASNQAKFNSSSIKALEVLGRHFSHFVIRLRTDLVQTLEAAAWTDILKYVRGAGRITISVNSRESLGDATAVWNMLTTIRAVLQASNINPLVAEVGYLSDAEEPAAHAVPAEIQDEDNLERGLNISAQERLEWNNELQFPMD</sequence>
<evidence type="ECO:0000313" key="2">
    <source>
        <dbReference type="Proteomes" id="UP000799750"/>
    </source>
</evidence>
<dbReference type="EMBL" id="MU004189">
    <property type="protein sequence ID" value="KAF2495602.1"/>
    <property type="molecule type" value="Genomic_DNA"/>
</dbReference>
<organism evidence="1 2">
    <name type="scientific">Lophium mytilinum</name>
    <dbReference type="NCBI Taxonomy" id="390894"/>
    <lineage>
        <taxon>Eukaryota</taxon>
        <taxon>Fungi</taxon>
        <taxon>Dikarya</taxon>
        <taxon>Ascomycota</taxon>
        <taxon>Pezizomycotina</taxon>
        <taxon>Dothideomycetes</taxon>
        <taxon>Pleosporomycetidae</taxon>
        <taxon>Mytilinidiales</taxon>
        <taxon>Mytilinidiaceae</taxon>
        <taxon>Lophium</taxon>
    </lineage>
</organism>
<proteinExistence type="predicted"/>
<accession>A0A6A6QTZ2</accession>
<dbReference type="OrthoDB" id="10384878at2759"/>
<name>A0A6A6QTZ2_9PEZI</name>
<evidence type="ECO:0000313" key="1">
    <source>
        <dbReference type="EMBL" id="KAF2495602.1"/>
    </source>
</evidence>
<dbReference type="AlphaFoldDB" id="A0A6A6QTZ2"/>
<protein>
    <submittedName>
        <fullName evidence="1">Uncharacterized protein</fullName>
    </submittedName>
</protein>
<keyword evidence="2" id="KW-1185">Reference proteome</keyword>
<reference evidence="1" key="1">
    <citation type="journal article" date="2020" name="Stud. Mycol.">
        <title>101 Dothideomycetes genomes: a test case for predicting lifestyles and emergence of pathogens.</title>
        <authorList>
            <person name="Haridas S."/>
            <person name="Albert R."/>
            <person name="Binder M."/>
            <person name="Bloem J."/>
            <person name="Labutti K."/>
            <person name="Salamov A."/>
            <person name="Andreopoulos B."/>
            <person name="Baker S."/>
            <person name="Barry K."/>
            <person name="Bills G."/>
            <person name="Bluhm B."/>
            <person name="Cannon C."/>
            <person name="Castanera R."/>
            <person name="Culley D."/>
            <person name="Daum C."/>
            <person name="Ezra D."/>
            <person name="Gonzalez J."/>
            <person name="Henrissat B."/>
            <person name="Kuo A."/>
            <person name="Liang C."/>
            <person name="Lipzen A."/>
            <person name="Lutzoni F."/>
            <person name="Magnuson J."/>
            <person name="Mondo S."/>
            <person name="Nolan M."/>
            <person name="Ohm R."/>
            <person name="Pangilinan J."/>
            <person name="Park H.-J."/>
            <person name="Ramirez L."/>
            <person name="Alfaro M."/>
            <person name="Sun H."/>
            <person name="Tritt A."/>
            <person name="Yoshinaga Y."/>
            <person name="Zwiers L.-H."/>
            <person name="Turgeon B."/>
            <person name="Goodwin S."/>
            <person name="Spatafora J."/>
            <person name="Crous P."/>
            <person name="Grigoriev I."/>
        </authorList>
    </citation>
    <scope>NUCLEOTIDE SEQUENCE</scope>
    <source>
        <strain evidence="1">CBS 269.34</strain>
    </source>
</reference>